<keyword evidence="1" id="KW-0472">Membrane</keyword>
<reference evidence="2" key="2">
    <citation type="submission" date="2022-06" db="UniProtKB">
        <authorList>
            <consortium name="EnsemblMetazoa"/>
        </authorList>
    </citation>
    <scope>IDENTIFICATION</scope>
</reference>
<name>A0A8R1TXY0_ONCVO</name>
<dbReference type="EMBL" id="CMVM020000180">
    <property type="status" value="NOT_ANNOTATED_CDS"/>
    <property type="molecule type" value="Genomic_DNA"/>
</dbReference>
<accession>A0A8R1TXY0</accession>
<proteinExistence type="predicted"/>
<evidence type="ECO:0000313" key="3">
    <source>
        <dbReference type="Proteomes" id="UP000024404"/>
    </source>
</evidence>
<sequence length="46" mass="4576">MTTTPSPPKDVVLRLPVSLLTIDVGAIGGFSIGTLLGGLLSGLIGK</sequence>
<dbReference type="EnsemblMetazoa" id="OVOC6630.1">
    <property type="protein sequence ID" value="OVOC6630.1"/>
    <property type="gene ID" value="WBGene00243439"/>
</dbReference>
<feature type="transmembrane region" description="Helical" evidence="1">
    <location>
        <begin position="20"/>
        <end position="44"/>
    </location>
</feature>
<organism evidence="2 3">
    <name type="scientific">Onchocerca volvulus</name>
    <dbReference type="NCBI Taxonomy" id="6282"/>
    <lineage>
        <taxon>Eukaryota</taxon>
        <taxon>Metazoa</taxon>
        <taxon>Ecdysozoa</taxon>
        <taxon>Nematoda</taxon>
        <taxon>Chromadorea</taxon>
        <taxon>Rhabditida</taxon>
        <taxon>Spirurina</taxon>
        <taxon>Spiruromorpha</taxon>
        <taxon>Filarioidea</taxon>
        <taxon>Onchocercidae</taxon>
        <taxon>Onchocerca</taxon>
    </lineage>
</organism>
<dbReference type="AlphaFoldDB" id="A0A8R1TXY0"/>
<protein>
    <submittedName>
        <fullName evidence="2">Uncharacterized protein</fullName>
    </submittedName>
</protein>
<evidence type="ECO:0000313" key="2">
    <source>
        <dbReference type="EnsemblMetazoa" id="OVOC6630.1"/>
    </source>
</evidence>
<keyword evidence="1" id="KW-0812">Transmembrane</keyword>
<evidence type="ECO:0000256" key="1">
    <source>
        <dbReference type="SAM" id="Phobius"/>
    </source>
</evidence>
<reference evidence="3" key="1">
    <citation type="submission" date="2013-10" db="EMBL/GenBank/DDBJ databases">
        <title>Genome sequencing of Onchocerca volvulus.</title>
        <authorList>
            <person name="Cotton J."/>
            <person name="Tsai J."/>
            <person name="Stanley E."/>
            <person name="Tracey A."/>
            <person name="Holroyd N."/>
            <person name="Lustigman S."/>
            <person name="Berriman M."/>
        </authorList>
    </citation>
    <scope>NUCLEOTIDE SEQUENCE</scope>
</reference>
<dbReference type="Proteomes" id="UP000024404">
    <property type="component" value="Unassembled WGS sequence"/>
</dbReference>
<dbReference type="EMBL" id="CMVM020000179">
    <property type="status" value="NOT_ANNOTATED_CDS"/>
    <property type="molecule type" value="Genomic_DNA"/>
</dbReference>
<keyword evidence="3" id="KW-1185">Reference proteome</keyword>
<keyword evidence="1" id="KW-1133">Transmembrane helix</keyword>